<sequence length="29" mass="3151">MIEYALLAGLQAGEKLFFDGLSANFDQST</sequence>
<keyword evidence="2" id="KW-1185">Reference proteome</keyword>
<proteinExistence type="predicted"/>
<dbReference type="EMBL" id="LT840184">
    <property type="protein sequence ID" value="SMF92968.1"/>
    <property type="molecule type" value="Genomic_DNA"/>
</dbReference>
<reference evidence="1 2" key="1">
    <citation type="submission" date="2017-04" db="EMBL/GenBank/DDBJ databases">
        <authorList>
            <person name="Afonso C.L."/>
            <person name="Miller P.J."/>
            <person name="Scott M.A."/>
            <person name="Spackman E."/>
            <person name="Goraichik I."/>
            <person name="Dimitrov K.M."/>
            <person name="Suarez D.L."/>
            <person name="Swayne D.E."/>
        </authorList>
    </citation>
    <scope>NUCLEOTIDE SEQUENCE [LARGE SCALE GENOMIC DNA]</scope>
    <source>
        <strain evidence="1 2">N3/975</strain>
    </source>
</reference>
<evidence type="ECO:0000313" key="1">
    <source>
        <dbReference type="EMBL" id="SMF92968.1"/>
    </source>
</evidence>
<evidence type="ECO:0000313" key="2">
    <source>
        <dbReference type="Proteomes" id="UP000192940"/>
    </source>
</evidence>
<gene>
    <name evidence="1" type="ORF">SAMN05661091_6123</name>
</gene>
<protein>
    <submittedName>
        <fullName evidence="1">Uncharacterized protein</fullName>
    </submittedName>
</protein>
<accession>A0A1X7HTV7</accession>
<dbReference type="Proteomes" id="UP000192940">
    <property type="component" value="Chromosome I"/>
</dbReference>
<dbReference type="AlphaFoldDB" id="A0A1X7HTV7"/>
<name>A0A1X7HTV7_9BACL</name>
<organism evidence="1 2">
    <name type="scientific">Paenibacillus uliginis N3/975</name>
    <dbReference type="NCBI Taxonomy" id="1313296"/>
    <lineage>
        <taxon>Bacteria</taxon>
        <taxon>Bacillati</taxon>
        <taxon>Bacillota</taxon>
        <taxon>Bacilli</taxon>
        <taxon>Bacillales</taxon>
        <taxon>Paenibacillaceae</taxon>
        <taxon>Paenibacillus</taxon>
    </lineage>
</organism>
<dbReference type="STRING" id="1313296.SAMN05661091_6123"/>